<comment type="caution">
    <text evidence="1">The sequence shown here is derived from an EMBL/GenBank/DDBJ whole genome shotgun (WGS) entry which is preliminary data.</text>
</comment>
<dbReference type="EMBL" id="BLXT01003724">
    <property type="protein sequence ID" value="GFO03294.1"/>
    <property type="molecule type" value="Genomic_DNA"/>
</dbReference>
<proteinExistence type="predicted"/>
<accession>A0AAV4AA19</accession>
<dbReference type="SUPFAM" id="SSF56219">
    <property type="entry name" value="DNase I-like"/>
    <property type="match status" value="1"/>
</dbReference>
<keyword evidence="2" id="KW-1185">Reference proteome</keyword>
<reference evidence="1 2" key="1">
    <citation type="journal article" date="2021" name="Elife">
        <title>Chloroplast acquisition without the gene transfer in kleptoplastic sea slugs, Plakobranchus ocellatus.</title>
        <authorList>
            <person name="Maeda T."/>
            <person name="Takahashi S."/>
            <person name="Yoshida T."/>
            <person name="Shimamura S."/>
            <person name="Takaki Y."/>
            <person name="Nagai Y."/>
            <person name="Toyoda A."/>
            <person name="Suzuki Y."/>
            <person name="Arimoto A."/>
            <person name="Ishii H."/>
            <person name="Satoh N."/>
            <person name="Nishiyama T."/>
            <person name="Hasebe M."/>
            <person name="Maruyama T."/>
            <person name="Minagawa J."/>
            <person name="Obokata J."/>
            <person name="Shigenobu S."/>
        </authorList>
    </citation>
    <scope>NUCLEOTIDE SEQUENCE [LARGE SCALE GENOMIC DNA]</scope>
</reference>
<dbReference type="Gene3D" id="3.60.10.10">
    <property type="entry name" value="Endonuclease/exonuclease/phosphatase"/>
    <property type="match status" value="1"/>
</dbReference>
<sequence length="155" mass="17712">MGAWNVLTMLQKGTLENIKQEMEKKNLNILGLSEVKWRGAGCMTFDNYIILYSVGGQHQKAVGMILVEETSKAIKGFWTVNDRVLIVKLKCAPFDSGIVQIMHQQLKKKMTQRLEEFYEHIEKAMKQLKSQDIRIIMGDFNSKIGKGKYENTVGV</sequence>
<evidence type="ECO:0000313" key="2">
    <source>
        <dbReference type="Proteomes" id="UP000735302"/>
    </source>
</evidence>
<dbReference type="AlphaFoldDB" id="A0AAV4AA19"/>
<protein>
    <submittedName>
        <fullName evidence="1">Craniofacial development protein 2-like</fullName>
    </submittedName>
</protein>
<evidence type="ECO:0000313" key="1">
    <source>
        <dbReference type="EMBL" id="GFO03294.1"/>
    </source>
</evidence>
<name>A0AAV4AA19_9GAST</name>
<organism evidence="1 2">
    <name type="scientific">Plakobranchus ocellatus</name>
    <dbReference type="NCBI Taxonomy" id="259542"/>
    <lineage>
        <taxon>Eukaryota</taxon>
        <taxon>Metazoa</taxon>
        <taxon>Spiralia</taxon>
        <taxon>Lophotrochozoa</taxon>
        <taxon>Mollusca</taxon>
        <taxon>Gastropoda</taxon>
        <taxon>Heterobranchia</taxon>
        <taxon>Euthyneura</taxon>
        <taxon>Panpulmonata</taxon>
        <taxon>Sacoglossa</taxon>
        <taxon>Placobranchoidea</taxon>
        <taxon>Plakobranchidae</taxon>
        <taxon>Plakobranchus</taxon>
    </lineage>
</organism>
<dbReference type="InterPro" id="IPR036691">
    <property type="entry name" value="Endo/exonu/phosph_ase_sf"/>
</dbReference>
<gene>
    <name evidence="1" type="ORF">PoB_002979900</name>
</gene>
<dbReference type="Proteomes" id="UP000735302">
    <property type="component" value="Unassembled WGS sequence"/>
</dbReference>